<dbReference type="PANTHER" id="PTHR36974:SF1">
    <property type="entry name" value="DOXX FAMILY MEMBRANE PROTEIN"/>
    <property type="match status" value="1"/>
</dbReference>
<gene>
    <name evidence="2" type="ORF">ACFSCS_09725</name>
</gene>
<keyword evidence="1" id="KW-0812">Transmembrane</keyword>
<keyword evidence="1" id="KW-1133">Transmembrane helix</keyword>
<evidence type="ECO:0000313" key="2">
    <source>
        <dbReference type="EMBL" id="MFD1890454.1"/>
    </source>
</evidence>
<proteinExistence type="predicted"/>
<evidence type="ECO:0000313" key="3">
    <source>
        <dbReference type="Proteomes" id="UP001597326"/>
    </source>
</evidence>
<dbReference type="RefSeq" id="WP_386751684.1">
    <property type="nucleotide sequence ID" value="NZ_BAAAIX010000027.1"/>
</dbReference>
<sequence>MKHPALDEIPDQPSASLSRTMVRLLLGLAMTFAGVMHLTLARQDFQAQVPSWIPFSEDLVVLVSGVVEIAFGLALLLLPRWRWYVGIALAAFYVLIFPGNVGQYLEGVDAFGLDTDRKRLIRLFFQPLLVLAALWAAGPLRRGRRQSRH</sequence>
<feature type="transmembrane region" description="Helical" evidence="1">
    <location>
        <begin position="121"/>
        <end position="140"/>
    </location>
</feature>
<feature type="transmembrane region" description="Helical" evidence="1">
    <location>
        <begin position="83"/>
        <end position="101"/>
    </location>
</feature>
<evidence type="ECO:0000256" key="1">
    <source>
        <dbReference type="SAM" id="Phobius"/>
    </source>
</evidence>
<keyword evidence="1" id="KW-0472">Membrane</keyword>
<protein>
    <recommendedName>
        <fullName evidence="4">DoxX family membrane protein</fullName>
    </recommendedName>
</protein>
<evidence type="ECO:0008006" key="4">
    <source>
        <dbReference type="Google" id="ProtNLM"/>
    </source>
</evidence>
<accession>A0ABW4RWL8</accession>
<keyword evidence="3" id="KW-1185">Reference proteome</keyword>
<name>A0ABW4RWL8_9ACTN</name>
<feature type="transmembrane region" description="Helical" evidence="1">
    <location>
        <begin position="21"/>
        <end position="39"/>
    </location>
</feature>
<dbReference type="EMBL" id="JBHUFZ010000019">
    <property type="protein sequence ID" value="MFD1890454.1"/>
    <property type="molecule type" value="Genomic_DNA"/>
</dbReference>
<organism evidence="2 3">
    <name type="scientific">Luteococcus peritonei</name>
    <dbReference type="NCBI Taxonomy" id="88874"/>
    <lineage>
        <taxon>Bacteria</taxon>
        <taxon>Bacillati</taxon>
        <taxon>Actinomycetota</taxon>
        <taxon>Actinomycetes</taxon>
        <taxon>Propionibacteriales</taxon>
        <taxon>Propionibacteriaceae</taxon>
        <taxon>Luteococcus</taxon>
    </lineage>
</organism>
<feature type="transmembrane region" description="Helical" evidence="1">
    <location>
        <begin position="59"/>
        <end position="78"/>
    </location>
</feature>
<dbReference type="PANTHER" id="PTHR36974">
    <property type="entry name" value="MEMBRANE PROTEIN-RELATED"/>
    <property type="match status" value="1"/>
</dbReference>
<reference evidence="3" key="1">
    <citation type="journal article" date="2019" name="Int. J. Syst. Evol. Microbiol.">
        <title>The Global Catalogue of Microorganisms (GCM) 10K type strain sequencing project: providing services to taxonomists for standard genome sequencing and annotation.</title>
        <authorList>
            <consortium name="The Broad Institute Genomics Platform"/>
            <consortium name="The Broad Institute Genome Sequencing Center for Infectious Disease"/>
            <person name="Wu L."/>
            <person name="Ma J."/>
        </authorList>
    </citation>
    <scope>NUCLEOTIDE SEQUENCE [LARGE SCALE GENOMIC DNA]</scope>
    <source>
        <strain evidence="3">CAIM 431</strain>
    </source>
</reference>
<dbReference type="Proteomes" id="UP001597326">
    <property type="component" value="Unassembled WGS sequence"/>
</dbReference>
<comment type="caution">
    <text evidence="2">The sequence shown here is derived from an EMBL/GenBank/DDBJ whole genome shotgun (WGS) entry which is preliminary data.</text>
</comment>